<dbReference type="InterPro" id="IPR014722">
    <property type="entry name" value="Rib_uL2_dom2"/>
</dbReference>
<dbReference type="STRING" id="246437.L9KM49"/>
<evidence type="ECO:0000313" key="4">
    <source>
        <dbReference type="Proteomes" id="UP000011518"/>
    </source>
</evidence>
<dbReference type="CDD" id="cd23702">
    <property type="entry name" value="eL14"/>
    <property type="match status" value="1"/>
</dbReference>
<evidence type="ECO:0000256" key="2">
    <source>
        <dbReference type="ARBA" id="ARBA00023274"/>
    </source>
</evidence>
<dbReference type="AlphaFoldDB" id="L9KM49"/>
<keyword evidence="4" id="KW-1185">Reference proteome</keyword>
<dbReference type="InterPro" id="IPR039660">
    <property type="entry name" value="Ribosomal_eL14"/>
</dbReference>
<dbReference type="GO" id="GO:0042273">
    <property type="term" value="P:ribosomal large subunit biogenesis"/>
    <property type="evidence" value="ECO:0007669"/>
    <property type="project" value="TreeGrafter"/>
</dbReference>
<sequence length="63" mass="6911">VASVSFSPHDGKLVATVDVIDQNGALADGPCTQGRRQAVPFKCMPLTDFILKFPPSVCWKYMR</sequence>
<evidence type="ECO:0000256" key="1">
    <source>
        <dbReference type="ARBA" id="ARBA00022980"/>
    </source>
</evidence>
<reference evidence="4" key="1">
    <citation type="submission" date="2012-07" db="EMBL/GenBank/DDBJ databases">
        <title>Genome of the Chinese tree shrew, a rising model animal genetically related to primates.</title>
        <authorList>
            <person name="Zhang G."/>
            <person name="Fan Y."/>
            <person name="Yao Y."/>
            <person name="Huang Z."/>
        </authorList>
    </citation>
    <scope>NUCLEOTIDE SEQUENCE [LARGE SCALE GENOMIC DNA]</scope>
</reference>
<name>L9KM49_TUPCH</name>
<dbReference type="PANTHER" id="PTHR11127:SF2">
    <property type="entry name" value="LARGE RIBOSOMAL SUBUNIT PROTEIN EL14"/>
    <property type="match status" value="1"/>
</dbReference>
<accession>L9KM49</accession>
<dbReference type="PANTHER" id="PTHR11127">
    <property type="entry name" value="60S RIBOSOMAL PROTEIN L14"/>
    <property type="match status" value="1"/>
</dbReference>
<dbReference type="InParanoid" id="L9KM49"/>
<protein>
    <submittedName>
        <fullName evidence="3">60S ribosomal protein L14</fullName>
    </submittedName>
</protein>
<gene>
    <name evidence="3" type="ORF">TREES_T100006719</name>
</gene>
<dbReference type="GO" id="GO:0003723">
    <property type="term" value="F:RNA binding"/>
    <property type="evidence" value="ECO:0007669"/>
    <property type="project" value="InterPro"/>
</dbReference>
<reference evidence="4" key="2">
    <citation type="journal article" date="2013" name="Nat. Commun.">
        <title>Genome of the Chinese tree shrew.</title>
        <authorList>
            <person name="Fan Y."/>
            <person name="Huang Z.Y."/>
            <person name="Cao C.C."/>
            <person name="Chen C.S."/>
            <person name="Chen Y.X."/>
            <person name="Fan D.D."/>
            <person name="He J."/>
            <person name="Hou H.L."/>
            <person name="Hu L."/>
            <person name="Hu X.T."/>
            <person name="Jiang X.T."/>
            <person name="Lai R."/>
            <person name="Lang Y.S."/>
            <person name="Liang B."/>
            <person name="Liao S.G."/>
            <person name="Mu D."/>
            <person name="Ma Y.Y."/>
            <person name="Niu Y.Y."/>
            <person name="Sun X.Q."/>
            <person name="Xia J.Q."/>
            <person name="Xiao J."/>
            <person name="Xiong Z.Q."/>
            <person name="Xu L."/>
            <person name="Yang L."/>
            <person name="Zhang Y."/>
            <person name="Zhao W."/>
            <person name="Zhao X.D."/>
            <person name="Zheng Y.T."/>
            <person name="Zhou J.M."/>
            <person name="Zhu Y.B."/>
            <person name="Zhang G.J."/>
            <person name="Wang J."/>
            <person name="Yao Y.G."/>
        </authorList>
    </citation>
    <scope>NUCLEOTIDE SEQUENCE [LARGE SCALE GENOMIC DNA]</scope>
</reference>
<dbReference type="SUPFAM" id="SSF50104">
    <property type="entry name" value="Translation proteins SH3-like domain"/>
    <property type="match status" value="1"/>
</dbReference>
<dbReference type="Proteomes" id="UP000011518">
    <property type="component" value="Unassembled WGS sequence"/>
</dbReference>
<dbReference type="GO" id="GO:0003735">
    <property type="term" value="F:structural constituent of ribosome"/>
    <property type="evidence" value="ECO:0007669"/>
    <property type="project" value="InterPro"/>
</dbReference>
<feature type="non-terminal residue" evidence="3">
    <location>
        <position position="1"/>
    </location>
</feature>
<keyword evidence="1 3" id="KW-0689">Ribosomal protein</keyword>
<dbReference type="EMBL" id="KB320756">
    <property type="protein sequence ID" value="ELW64010.1"/>
    <property type="molecule type" value="Genomic_DNA"/>
</dbReference>
<dbReference type="InterPro" id="IPR008991">
    <property type="entry name" value="Translation_prot_SH3-like_sf"/>
</dbReference>
<organism evidence="3 4">
    <name type="scientific">Tupaia chinensis</name>
    <name type="common">Chinese tree shrew</name>
    <name type="synonym">Tupaia belangeri chinensis</name>
    <dbReference type="NCBI Taxonomy" id="246437"/>
    <lineage>
        <taxon>Eukaryota</taxon>
        <taxon>Metazoa</taxon>
        <taxon>Chordata</taxon>
        <taxon>Craniata</taxon>
        <taxon>Vertebrata</taxon>
        <taxon>Euteleostomi</taxon>
        <taxon>Mammalia</taxon>
        <taxon>Eutheria</taxon>
        <taxon>Euarchontoglires</taxon>
        <taxon>Scandentia</taxon>
        <taxon>Tupaiidae</taxon>
        <taxon>Tupaia</taxon>
    </lineage>
</organism>
<proteinExistence type="predicted"/>
<dbReference type="GO" id="GO:0022625">
    <property type="term" value="C:cytosolic large ribosomal subunit"/>
    <property type="evidence" value="ECO:0007669"/>
    <property type="project" value="TreeGrafter"/>
</dbReference>
<dbReference type="Gene3D" id="2.30.30.30">
    <property type="match status" value="1"/>
</dbReference>
<evidence type="ECO:0000313" key="3">
    <source>
        <dbReference type="EMBL" id="ELW64010.1"/>
    </source>
</evidence>
<keyword evidence="2" id="KW-0687">Ribonucleoprotein</keyword>